<protein>
    <recommendedName>
        <fullName evidence="2">BTB domain-containing protein</fullName>
    </recommendedName>
</protein>
<evidence type="ECO:0000256" key="1">
    <source>
        <dbReference type="SAM" id="MobiDB-lite"/>
    </source>
</evidence>
<accession>A0A6L2PYI2</accession>
<feature type="region of interest" description="Disordered" evidence="1">
    <location>
        <begin position="315"/>
        <end position="343"/>
    </location>
</feature>
<evidence type="ECO:0000313" key="3">
    <source>
        <dbReference type="EMBL" id="GFG37284.1"/>
    </source>
</evidence>
<dbReference type="Pfam" id="PF07707">
    <property type="entry name" value="BACK"/>
    <property type="match status" value="1"/>
</dbReference>
<gene>
    <name evidence="3" type="ORF">Cfor_03239</name>
</gene>
<evidence type="ECO:0000259" key="2">
    <source>
        <dbReference type="PROSITE" id="PS50097"/>
    </source>
</evidence>
<name>A0A6L2PYI2_COPFO</name>
<dbReference type="Gene3D" id="1.25.40.420">
    <property type="match status" value="1"/>
</dbReference>
<reference evidence="4" key="1">
    <citation type="submission" date="2020-01" db="EMBL/GenBank/DDBJ databases">
        <title>Draft genome sequence of the Termite Coptotermes fromosanus.</title>
        <authorList>
            <person name="Itakura S."/>
            <person name="Yosikawa Y."/>
            <person name="Umezawa K."/>
        </authorList>
    </citation>
    <scope>NUCLEOTIDE SEQUENCE [LARGE SCALE GENOMIC DNA]</scope>
</reference>
<sequence>MQCTTVHQIIVLLHHTPVYYICASCEKDLDSGTSQHVCYHKCAKKLGLEKKLAGYYKTKYMVLILIIFKAHKLILASCSPVFEAMCFGPLAEKQCISVDDMEPDVFRILLEYIYTDSIKLSSVEEAGGVLYASKKYMLPHLSRLCRNYLLTNLRPSNVLSIFDFAEGIQDTELLEPCMEVMCKYTEEVLQAPSDHFSPSTLASLLDQKALNMSEFELFEAVMHWADAECQQLGLQPTGVNRRAVLTKAGALSKIRFLVFSLKQFAEGPECSGVLTAEEISALRNVISDIENNGNVSSASNDSLSDVTFLDNSISDSAKSDSTVSSDNPSMNEPKPHAKSSLRLPLPDGISSILHPRDRIVIKQFYCARRFLKTAVTVSGRLRLLTKVQADRNIMVIGVRVFTRLVPQREFVYAPTFPREYRENMEVCVLDCQGALLCRTVCTDIVEYNTLATVTLSEPVRFVSGKEYSILLVLPCSGGRTHEYPLSFMSQTEQTHGIEFRFCDHADIDGTGAFVRRLDMGFVNAVVFSI</sequence>
<dbReference type="InterPro" id="IPR011333">
    <property type="entry name" value="SKP1/BTB/POZ_sf"/>
</dbReference>
<proteinExistence type="predicted"/>
<dbReference type="InterPro" id="IPR011705">
    <property type="entry name" value="BACK"/>
</dbReference>
<keyword evidence="4" id="KW-1185">Reference proteome</keyword>
<dbReference type="Proteomes" id="UP000502823">
    <property type="component" value="Unassembled WGS sequence"/>
</dbReference>
<feature type="compositionally biased region" description="Low complexity" evidence="1">
    <location>
        <begin position="315"/>
        <end position="326"/>
    </location>
</feature>
<dbReference type="AlphaFoldDB" id="A0A6L2PYI2"/>
<comment type="caution">
    <text evidence="3">The sequence shown here is derived from an EMBL/GenBank/DDBJ whole genome shotgun (WGS) entry which is preliminary data.</text>
</comment>
<dbReference type="PANTHER" id="PTHR45774:SF3">
    <property type="entry name" value="BTB (POZ) DOMAIN-CONTAINING 2B-RELATED"/>
    <property type="match status" value="1"/>
</dbReference>
<feature type="domain" description="BTB" evidence="2">
    <location>
        <begin position="68"/>
        <end position="122"/>
    </location>
</feature>
<dbReference type="Gene3D" id="3.30.710.10">
    <property type="entry name" value="Potassium Channel Kv1.1, Chain A"/>
    <property type="match status" value="1"/>
</dbReference>
<dbReference type="GO" id="GO:0005829">
    <property type="term" value="C:cytosol"/>
    <property type="evidence" value="ECO:0007669"/>
    <property type="project" value="TreeGrafter"/>
</dbReference>
<dbReference type="SUPFAM" id="SSF54695">
    <property type="entry name" value="POZ domain"/>
    <property type="match status" value="1"/>
</dbReference>
<dbReference type="PANTHER" id="PTHR45774">
    <property type="entry name" value="BTB/POZ DOMAIN-CONTAINING"/>
    <property type="match status" value="1"/>
</dbReference>
<evidence type="ECO:0000313" key="4">
    <source>
        <dbReference type="Proteomes" id="UP000502823"/>
    </source>
</evidence>
<dbReference type="OrthoDB" id="45365at2759"/>
<dbReference type="GO" id="GO:0022008">
    <property type="term" value="P:neurogenesis"/>
    <property type="evidence" value="ECO:0007669"/>
    <property type="project" value="TreeGrafter"/>
</dbReference>
<dbReference type="EMBL" id="BLKM01000688">
    <property type="protein sequence ID" value="GFG37284.1"/>
    <property type="molecule type" value="Genomic_DNA"/>
</dbReference>
<dbReference type="PROSITE" id="PS50097">
    <property type="entry name" value="BTB"/>
    <property type="match status" value="1"/>
</dbReference>
<dbReference type="SMART" id="SM00875">
    <property type="entry name" value="BACK"/>
    <property type="match status" value="1"/>
</dbReference>
<dbReference type="GO" id="GO:0000932">
    <property type="term" value="C:P-body"/>
    <property type="evidence" value="ECO:0007669"/>
    <property type="project" value="TreeGrafter"/>
</dbReference>
<organism evidence="3 4">
    <name type="scientific">Coptotermes formosanus</name>
    <name type="common">Formosan subterranean termite</name>
    <dbReference type="NCBI Taxonomy" id="36987"/>
    <lineage>
        <taxon>Eukaryota</taxon>
        <taxon>Metazoa</taxon>
        <taxon>Ecdysozoa</taxon>
        <taxon>Arthropoda</taxon>
        <taxon>Hexapoda</taxon>
        <taxon>Insecta</taxon>
        <taxon>Pterygota</taxon>
        <taxon>Neoptera</taxon>
        <taxon>Polyneoptera</taxon>
        <taxon>Dictyoptera</taxon>
        <taxon>Blattodea</taxon>
        <taxon>Blattoidea</taxon>
        <taxon>Termitoidae</taxon>
        <taxon>Rhinotermitidae</taxon>
        <taxon>Coptotermes</taxon>
    </lineage>
</organism>
<dbReference type="InterPro" id="IPR000210">
    <property type="entry name" value="BTB/POZ_dom"/>
</dbReference>
<dbReference type="InParanoid" id="A0A6L2PYI2"/>
<dbReference type="Pfam" id="PF00651">
    <property type="entry name" value="BTB"/>
    <property type="match status" value="1"/>
</dbReference>
<dbReference type="SMART" id="SM00225">
    <property type="entry name" value="BTB"/>
    <property type="match status" value="1"/>
</dbReference>